<dbReference type="EMBL" id="JAAPAO010000444">
    <property type="protein sequence ID" value="KAF4659669.1"/>
    <property type="molecule type" value="Genomic_DNA"/>
</dbReference>
<dbReference type="Proteomes" id="UP000591131">
    <property type="component" value="Unassembled WGS sequence"/>
</dbReference>
<evidence type="ECO:0000256" key="1">
    <source>
        <dbReference type="SAM" id="Phobius"/>
    </source>
</evidence>
<dbReference type="AlphaFoldDB" id="A0A7J6LK53"/>
<feature type="transmembrane region" description="Helical" evidence="1">
    <location>
        <begin position="6"/>
        <end position="23"/>
    </location>
</feature>
<proteinExistence type="predicted"/>
<accession>A0A7J6LK53</accession>
<comment type="caution">
    <text evidence="2">The sequence shown here is derived from an EMBL/GenBank/DDBJ whole genome shotgun (WGS) entry which is preliminary data.</text>
</comment>
<name>A0A7J6LK53_PERCH</name>
<keyword evidence="1" id="KW-1133">Transmembrane helix</keyword>
<keyword evidence="1" id="KW-0812">Transmembrane</keyword>
<organism evidence="2 3">
    <name type="scientific">Perkinsus chesapeaki</name>
    <name type="common">Clam parasite</name>
    <name type="synonym">Perkinsus andrewsi</name>
    <dbReference type="NCBI Taxonomy" id="330153"/>
    <lineage>
        <taxon>Eukaryota</taxon>
        <taxon>Sar</taxon>
        <taxon>Alveolata</taxon>
        <taxon>Perkinsozoa</taxon>
        <taxon>Perkinsea</taxon>
        <taxon>Perkinsida</taxon>
        <taxon>Perkinsidae</taxon>
        <taxon>Perkinsus</taxon>
    </lineage>
</organism>
<keyword evidence="1" id="KW-0472">Membrane</keyword>
<sequence length="117" mass="13741">MASPRTLLIFILNAMVLCANFPFKGRYYCRKYGLWHREWLLFSPGNQAVAIVIRVGKDEKYKGSGYNYVEGNHSLTLEPQIEWSSGDWDPKWWANFVYDTTHDAWNVGASPRWFERC</sequence>
<protein>
    <submittedName>
        <fullName evidence="2">Uncharacterized protein</fullName>
    </submittedName>
</protein>
<keyword evidence="3" id="KW-1185">Reference proteome</keyword>
<gene>
    <name evidence="2" type="ORF">FOL47_007486</name>
</gene>
<evidence type="ECO:0000313" key="2">
    <source>
        <dbReference type="EMBL" id="KAF4659669.1"/>
    </source>
</evidence>
<evidence type="ECO:0000313" key="3">
    <source>
        <dbReference type="Proteomes" id="UP000591131"/>
    </source>
</evidence>
<reference evidence="2 3" key="1">
    <citation type="submission" date="2020-04" db="EMBL/GenBank/DDBJ databases">
        <title>Perkinsus chesapeaki whole genome sequence.</title>
        <authorList>
            <person name="Bogema D.R."/>
        </authorList>
    </citation>
    <scope>NUCLEOTIDE SEQUENCE [LARGE SCALE GENOMIC DNA]</scope>
    <source>
        <strain evidence="2">ATCC PRA-425</strain>
    </source>
</reference>